<dbReference type="Proteomes" id="UP000789342">
    <property type="component" value="Unassembled WGS sequence"/>
</dbReference>
<evidence type="ECO:0000313" key="2">
    <source>
        <dbReference type="EMBL" id="CAG8766033.1"/>
    </source>
</evidence>
<comment type="caution">
    <text evidence="2">The sequence shown here is derived from an EMBL/GenBank/DDBJ whole genome shotgun (WGS) entry which is preliminary data.</text>
</comment>
<gene>
    <name evidence="2" type="ORF">AMORRO_LOCUS16273</name>
</gene>
<feature type="non-terminal residue" evidence="2">
    <location>
        <position position="144"/>
    </location>
</feature>
<protein>
    <submittedName>
        <fullName evidence="2">17146_t:CDS:1</fullName>
    </submittedName>
</protein>
<proteinExistence type="predicted"/>
<dbReference type="AlphaFoldDB" id="A0A9N9NS84"/>
<sequence length="144" mass="15958">FIILRNATSGLFVFFGHFSLETYITQFHVWMAADAKGLLVVTPPELSTGELTSWIVGERSNAHRVINDEPIGISGTTTSLMHPNIGNCKNDEANDSVVVIYNNGEPNELNNKTTNLNGYVIKCMKSRFVDWGRVMVSLKVKLGI</sequence>
<dbReference type="OrthoDB" id="1932925at2759"/>
<keyword evidence="3" id="KW-1185">Reference proteome</keyword>
<accession>A0A9N9NS84</accession>
<dbReference type="InterPro" id="IPR012419">
    <property type="entry name" value="Cas1_AcylTrans_dom"/>
</dbReference>
<dbReference type="Pfam" id="PF07779">
    <property type="entry name" value="Cas1_AcylT"/>
    <property type="match status" value="1"/>
</dbReference>
<feature type="non-terminal residue" evidence="2">
    <location>
        <position position="1"/>
    </location>
</feature>
<evidence type="ECO:0000313" key="3">
    <source>
        <dbReference type="Proteomes" id="UP000789342"/>
    </source>
</evidence>
<feature type="domain" description="Cas1p 10 TM acyl transferase" evidence="1">
    <location>
        <begin position="3"/>
        <end position="44"/>
    </location>
</feature>
<reference evidence="2" key="1">
    <citation type="submission" date="2021-06" db="EMBL/GenBank/DDBJ databases">
        <authorList>
            <person name="Kallberg Y."/>
            <person name="Tangrot J."/>
            <person name="Rosling A."/>
        </authorList>
    </citation>
    <scope>NUCLEOTIDE SEQUENCE</scope>
    <source>
        <strain evidence="2">CL551</strain>
    </source>
</reference>
<name>A0A9N9NS84_9GLOM</name>
<dbReference type="EMBL" id="CAJVPV010043606">
    <property type="protein sequence ID" value="CAG8766033.1"/>
    <property type="molecule type" value="Genomic_DNA"/>
</dbReference>
<organism evidence="2 3">
    <name type="scientific">Acaulospora morrowiae</name>
    <dbReference type="NCBI Taxonomy" id="94023"/>
    <lineage>
        <taxon>Eukaryota</taxon>
        <taxon>Fungi</taxon>
        <taxon>Fungi incertae sedis</taxon>
        <taxon>Mucoromycota</taxon>
        <taxon>Glomeromycotina</taxon>
        <taxon>Glomeromycetes</taxon>
        <taxon>Diversisporales</taxon>
        <taxon>Acaulosporaceae</taxon>
        <taxon>Acaulospora</taxon>
    </lineage>
</organism>
<evidence type="ECO:0000259" key="1">
    <source>
        <dbReference type="Pfam" id="PF07779"/>
    </source>
</evidence>